<evidence type="ECO:0000256" key="9">
    <source>
        <dbReference type="SAM" id="Phobius"/>
    </source>
</evidence>
<dbReference type="InterPro" id="IPR003594">
    <property type="entry name" value="HATPase_dom"/>
</dbReference>
<feature type="transmembrane region" description="Helical" evidence="9">
    <location>
        <begin position="12"/>
        <end position="29"/>
    </location>
</feature>
<protein>
    <recommendedName>
        <fullName evidence="2">histidine kinase</fullName>
        <ecNumber evidence="2">2.7.13.3</ecNumber>
    </recommendedName>
</protein>
<dbReference type="Gene3D" id="3.30.565.10">
    <property type="entry name" value="Histidine kinase-like ATPase, C-terminal domain"/>
    <property type="match status" value="1"/>
</dbReference>
<evidence type="ECO:0000256" key="5">
    <source>
        <dbReference type="ARBA" id="ARBA00022741"/>
    </source>
</evidence>
<organism evidence="12 13">
    <name type="scientific">Microbacterium koreense</name>
    <dbReference type="NCBI Taxonomy" id="323761"/>
    <lineage>
        <taxon>Bacteria</taxon>
        <taxon>Bacillati</taxon>
        <taxon>Actinomycetota</taxon>
        <taxon>Actinomycetes</taxon>
        <taxon>Micrococcales</taxon>
        <taxon>Microbacteriaceae</taxon>
        <taxon>Microbacterium</taxon>
    </lineage>
</organism>
<name>A0ABW2ZN55_9MICO</name>
<feature type="transmembrane region" description="Helical" evidence="9">
    <location>
        <begin position="136"/>
        <end position="162"/>
    </location>
</feature>
<dbReference type="SUPFAM" id="SSF55874">
    <property type="entry name" value="ATPase domain of HSP90 chaperone/DNA topoisomerase II/histidine kinase"/>
    <property type="match status" value="1"/>
</dbReference>
<evidence type="ECO:0000256" key="1">
    <source>
        <dbReference type="ARBA" id="ARBA00000085"/>
    </source>
</evidence>
<evidence type="ECO:0000313" key="12">
    <source>
        <dbReference type="EMBL" id="MFD0780052.1"/>
    </source>
</evidence>
<keyword evidence="5" id="KW-0547">Nucleotide-binding</keyword>
<keyword evidence="4" id="KW-0808">Transferase</keyword>
<proteinExistence type="predicted"/>
<comment type="caution">
    <text evidence="12">The sequence shown here is derived from an EMBL/GenBank/DDBJ whole genome shotgun (WGS) entry which is preliminary data.</text>
</comment>
<dbReference type="EC" id="2.7.13.3" evidence="2"/>
<dbReference type="InterPro" id="IPR050482">
    <property type="entry name" value="Sensor_HK_TwoCompSys"/>
</dbReference>
<evidence type="ECO:0000256" key="3">
    <source>
        <dbReference type="ARBA" id="ARBA00022553"/>
    </source>
</evidence>
<dbReference type="InterPro" id="IPR011712">
    <property type="entry name" value="Sig_transdc_His_kin_sub3_dim/P"/>
</dbReference>
<evidence type="ECO:0000259" key="10">
    <source>
        <dbReference type="Pfam" id="PF02518"/>
    </source>
</evidence>
<dbReference type="Pfam" id="PF02518">
    <property type="entry name" value="HATPase_c"/>
    <property type="match status" value="1"/>
</dbReference>
<keyword evidence="7" id="KW-0067">ATP-binding</keyword>
<evidence type="ECO:0000256" key="7">
    <source>
        <dbReference type="ARBA" id="ARBA00022840"/>
    </source>
</evidence>
<evidence type="ECO:0000256" key="8">
    <source>
        <dbReference type="ARBA" id="ARBA00023012"/>
    </source>
</evidence>
<reference evidence="13" key="1">
    <citation type="journal article" date="2019" name="Int. J. Syst. Evol. Microbiol.">
        <title>The Global Catalogue of Microorganisms (GCM) 10K type strain sequencing project: providing services to taxonomists for standard genome sequencing and annotation.</title>
        <authorList>
            <consortium name="The Broad Institute Genomics Platform"/>
            <consortium name="The Broad Institute Genome Sequencing Center for Infectious Disease"/>
            <person name="Wu L."/>
            <person name="Ma J."/>
        </authorList>
    </citation>
    <scope>NUCLEOTIDE SEQUENCE [LARGE SCALE GENOMIC DNA]</scope>
    <source>
        <strain evidence="13">CCUG 50754</strain>
    </source>
</reference>
<feature type="domain" description="Signal transduction histidine kinase subgroup 3 dimerisation and phosphoacceptor" evidence="11">
    <location>
        <begin position="191"/>
        <end position="256"/>
    </location>
</feature>
<dbReference type="EMBL" id="JBHTIM010000001">
    <property type="protein sequence ID" value="MFD0780052.1"/>
    <property type="molecule type" value="Genomic_DNA"/>
</dbReference>
<dbReference type="Pfam" id="PF07730">
    <property type="entry name" value="HisKA_3"/>
    <property type="match status" value="1"/>
</dbReference>
<keyword evidence="3" id="KW-0597">Phosphoprotein</keyword>
<accession>A0ABW2ZN55</accession>
<dbReference type="PANTHER" id="PTHR24421">
    <property type="entry name" value="NITRATE/NITRITE SENSOR PROTEIN NARX-RELATED"/>
    <property type="match status" value="1"/>
</dbReference>
<feature type="domain" description="Histidine kinase/HSP90-like ATPase" evidence="10">
    <location>
        <begin position="301"/>
        <end position="389"/>
    </location>
</feature>
<feature type="transmembrane region" description="Helical" evidence="9">
    <location>
        <begin position="87"/>
        <end position="107"/>
    </location>
</feature>
<keyword evidence="9" id="KW-0472">Membrane</keyword>
<dbReference type="InterPro" id="IPR036890">
    <property type="entry name" value="HATPase_C_sf"/>
</dbReference>
<evidence type="ECO:0000256" key="6">
    <source>
        <dbReference type="ARBA" id="ARBA00022777"/>
    </source>
</evidence>
<evidence type="ECO:0000256" key="2">
    <source>
        <dbReference type="ARBA" id="ARBA00012438"/>
    </source>
</evidence>
<feature type="transmembrane region" description="Helical" evidence="9">
    <location>
        <begin position="114"/>
        <end position="130"/>
    </location>
</feature>
<sequence length="393" mass="41397">MKGAWQSIRKRAVLIALVAAGIALLPVAATLGATVYGIGVPASLLIAMLQAFAVAAVVIRPWVAVVTMMLGVVGTTLLVAPTATAPWPVPVATMLAVAITLAGLAVVKRWTFTATVWAVVVGWTLGVTALRPSHPAVPGAVAADLIVFAGVALLSLVVGVAVGRWSDTRRQLDDQRSATAREVERRELVEERARIARELHDVVAHGMSAIQVQAASARYRLPDLTEDAAREFDDVAHRARTAMTDMRHILDALRSDEADRAPQPGVADLPALLASPAHGGELVVDDQWRDDPPRDPLVGLTVYRVVQESLSNVARHARGAAVTITLSREAPDIVVTVRNAPPPAGVRAGDGGGHGLRGMRERAALVGGALRAAPTDDGGFIVEARLPERTEGR</sequence>
<keyword evidence="8" id="KW-0902">Two-component regulatory system</keyword>
<dbReference type="Gene3D" id="1.20.5.1930">
    <property type="match status" value="1"/>
</dbReference>
<keyword evidence="9" id="KW-1133">Transmembrane helix</keyword>
<dbReference type="CDD" id="cd16917">
    <property type="entry name" value="HATPase_UhpB-NarQ-NarX-like"/>
    <property type="match status" value="1"/>
</dbReference>
<keyword evidence="6 12" id="KW-0418">Kinase</keyword>
<gene>
    <name evidence="12" type="ORF">ACFQZV_01910</name>
</gene>
<evidence type="ECO:0000259" key="11">
    <source>
        <dbReference type="Pfam" id="PF07730"/>
    </source>
</evidence>
<keyword evidence="9" id="KW-0812">Transmembrane</keyword>
<feature type="transmembrane region" description="Helical" evidence="9">
    <location>
        <begin position="35"/>
        <end position="55"/>
    </location>
</feature>
<evidence type="ECO:0000256" key="4">
    <source>
        <dbReference type="ARBA" id="ARBA00022679"/>
    </source>
</evidence>
<feature type="transmembrane region" description="Helical" evidence="9">
    <location>
        <begin position="62"/>
        <end position="81"/>
    </location>
</feature>
<comment type="catalytic activity">
    <reaction evidence="1">
        <text>ATP + protein L-histidine = ADP + protein N-phospho-L-histidine.</text>
        <dbReference type="EC" id="2.7.13.3"/>
    </reaction>
</comment>
<dbReference type="GO" id="GO:0016301">
    <property type="term" value="F:kinase activity"/>
    <property type="evidence" value="ECO:0007669"/>
    <property type="project" value="UniProtKB-KW"/>
</dbReference>
<evidence type="ECO:0000313" key="13">
    <source>
        <dbReference type="Proteomes" id="UP001597042"/>
    </source>
</evidence>
<dbReference type="PANTHER" id="PTHR24421:SF10">
    <property type="entry name" value="NITRATE_NITRITE SENSOR PROTEIN NARQ"/>
    <property type="match status" value="1"/>
</dbReference>
<keyword evidence="13" id="KW-1185">Reference proteome</keyword>
<dbReference type="RefSeq" id="WP_378751727.1">
    <property type="nucleotide sequence ID" value="NZ_JBHSSV010000006.1"/>
</dbReference>
<dbReference type="Proteomes" id="UP001597042">
    <property type="component" value="Unassembled WGS sequence"/>
</dbReference>